<gene>
    <name evidence="2" type="ORF">XCR1_2740007</name>
</gene>
<dbReference type="EMBL" id="CBXE010000195">
    <property type="protein sequence ID" value="CDL86105.1"/>
    <property type="molecule type" value="Genomic_DNA"/>
</dbReference>
<dbReference type="AlphaFoldDB" id="W1J9D6"/>
<proteinExistence type="predicted"/>
<reference evidence="2 3" key="1">
    <citation type="submission" date="2013-11" db="EMBL/GenBank/DDBJ databases">
        <title>Draft genome sequence and annotation of the entomopathogenic bacterium, Xenorhabdus cabanillasi strain JM26.</title>
        <authorList>
            <person name="Gualtieri M."/>
            <person name="Ogier J.C."/>
            <person name="Pages S."/>
            <person name="Givaudan A."/>
            <person name="Gaudriault S."/>
        </authorList>
    </citation>
    <scope>NUCLEOTIDE SEQUENCE [LARGE SCALE GENOMIC DNA]</scope>
    <source>
        <strain evidence="2 3">JM26</strain>
    </source>
</reference>
<accession>W1J9D6</accession>
<dbReference type="RefSeq" id="WP_232217478.1">
    <property type="nucleotide sequence ID" value="NZ_CAWLVK010000195.1"/>
</dbReference>
<comment type="caution">
    <text evidence="2">The sequence shown here is derived from an EMBL/GenBank/DDBJ whole genome shotgun (WGS) entry which is preliminary data.</text>
</comment>
<dbReference type="Proteomes" id="UP000019197">
    <property type="component" value="Unassembled WGS sequence"/>
</dbReference>
<organism evidence="2 3">
    <name type="scientific">Xenorhabdus cabanillasii JM26</name>
    <dbReference type="NCBI Taxonomy" id="1427517"/>
    <lineage>
        <taxon>Bacteria</taxon>
        <taxon>Pseudomonadati</taxon>
        <taxon>Pseudomonadota</taxon>
        <taxon>Gammaproteobacteria</taxon>
        <taxon>Enterobacterales</taxon>
        <taxon>Morganellaceae</taxon>
        <taxon>Xenorhabdus</taxon>
    </lineage>
</organism>
<dbReference type="InterPro" id="IPR041654">
    <property type="entry name" value="StyA_sbd"/>
</dbReference>
<dbReference type="Gene3D" id="3.30.9.40">
    <property type="match status" value="1"/>
</dbReference>
<evidence type="ECO:0000313" key="3">
    <source>
        <dbReference type="Proteomes" id="UP000019197"/>
    </source>
</evidence>
<evidence type="ECO:0000313" key="2">
    <source>
        <dbReference type="EMBL" id="CDL86105.1"/>
    </source>
</evidence>
<feature type="domain" description="Styrene monooxygenase StyA putative substrate binding" evidence="1">
    <location>
        <begin position="2"/>
        <end position="61"/>
    </location>
</feature>
<evidence type="ECO:0000259" key="1">
    <source>
        <dbReference type="Pfam" id="PF17885"/>
    </source>
</evidence>
<protein>
    <recommendedName>
        <fullName evidence="1">Styrene monooxygenase StyA putative substrate binding domain-containing protein</fullName>
    </recommendedName>
</protein>
<name>W1J9D6_9GAMM</name>
<dbReference type="Pfam" id="PF17885">
    <property type="entry name" value="Smoa_sbd"/>
    <property type="match status" value="1"/>
</dbReference>
<sequence length="79" mass="9253">MRLLERDASRSPYDKPQRALALTYVHGMLPVPEYSRVSFNLIPEMSEYFVFPALTLSGPCFRVFPCRKRRKGCRQLMVQ</sequence>